<name>A0A4D7JS64_9BACT</name>
<keyword evidence="2" id="KW-1185">Reference proteome</keyword>
<reference evidence="1 2" key="1">
    <citation type="submission" date="2018-04" db="EMBL/GenBank/DDBJ databases">
        <title>Complete genome uncultured novel isolate.</title>
        <authorList>
            <person name="Merlino G."/>
        </authorList>
    </citation>
    <scope>NUCLEOTIDE SEQUENCE [LARGE SCALE GENOMIC DNA]</scope>
    <source>
        <strain evidence="2">R1DC9</strain>
    </source>
</reference>
<dbReference type="RefSeq" id="WP_137089370.1">
    <property type="nucleotide sequence ID" value="NZ_CP028923.1"/>
</dbReference>
<accession>A0A4D7JS64</accession>
<evidence type="ECO:0000313" key="1">
    <source>
        <dbReference type="EMBL" id="QCK13775.1"/>
    </source>
</evidence>
<proteinExistence type="predicted"/>
<protein>
    <submittedName>
        <fullName evidence="1">Uncharacterized protein</fullName>
    </submittedName>
</protein>
<dbReference type="Proteomes" id="UP000298616">
    <property type="component" value="Chromosome"/>
</dbReference>
<evidence type="ECO:0000313" key="2">
    <source>
        <dbReference type="Proteomes" id="UP000298616"/>
    </source>
</evidence>
<dbReference type="EMBL" id="CP028923">
    <property type="protein sequence ID" value="QCK13775.1"/>
    <property type="molecule type" value="Genomic_DNA"/>
</dbReference>
<gene>
    <name evidence="1" type="ORF">DCC35_02880</name>
</gene>
<dbReference type="KEGG" id="fpf:DCC35_02880"/>
<dbReference type="AlphaFoldDB" id="A0A4D7JS64"/>
<sequence length="210" mass="23839">MSIDNGNLILGDICDISQFSEGDKIYFESSGKDYFAFLGKVNYANNSIELIKAREGNLLPTTGTISAMKIIDSVEPNKIQTPAGQFTYHFADENELPDISSEMQFDEGSTKIFEDIIADKLTQAIKGKLPSLTITGPDLGKLNYDLSLYEYYDNEFDGDEGEPNYQINWSKVKLKEMNFSIHYNEKIQIELAQFKIYCDQCPNQEFEVVK</sequence>
<organism evidence="1 2">
    <name type="scientific">Mangrovivirga cuniculi</name>
    <dbReference type="NCBI Taxonomy" id="2715131"/>
    <lineage>
        <taxon>Bacteria</taxon>
        <taxon>Pseudomonadati</taxon>
        <taxon>Bacteroidota</taxon>
        <taxon>Cytophagia</taxon>
        <taxon>Cytophagales</taxon>
        <taxon>Mangrovivirgaceae</taxon>
        <taxon>Mangrovivirga</taxon>
    </lineage>
</organism>